<dbReference type="AlphaFoldDB" id="A0A1T1P088"/>
<comment type="caution">
    <text evidence="1">The sequence shown here is derived from an EMBL/GenBank/DDBJ whole genome shotgun (WGS) entry which is preliminary data.</text>
</comment>
<protein>
    <submittedName>
        <fullName evidence="1">Uncharacterized protein</fullName>
    </submittedName>
</protein>
<dbReference type="EMBL" id="LOJW01000025">
    <property type="protein sequence ID" value="OOW69015.1"/>
    <property type="molecule type" value="Genomic_DNA"/>
</dbReference>
<reference evidence="1 2" key="1">
    <citation type="submission" date="2015-12" db="EMBL/GenBank/DDBJ databases">
        <authorList>
            <person name="Shamseldin A."/>
            <person name="Moawad H."/>
            <person name="Abd El-Rahim W.M."/>
            <person name="Sadowsky M.J."/>
        </authorList>
    </citation>
    <scope>NUCLEOTIDE SEQUENCE [LARGE SCALE GENOMIC DNA]</scope>
    <source>
        <strain evidence="1 2">LMG9050</strain>
    </source>
</reference>
<gene>
    <name evidence="1" type="ORF">Xmlh_02445</name>
</gene>
<organism evidence="1 2">
    <name type="scientific">Xanthomonas axonopodis pv. melhusii</name>
    <dbReference type="NCBI Taxonomy" id="487834"/>
    <lineage>
        <taxon>Bacteria</taxon>
        <taxon>Pseudomonadati</taxon>
        <taxon>Pseudomonadota</taxon>
        <taxon>Gammaproteobacteria</taxon>
        <taxon>Lysobacterales</taxon>
        <taxon>Lysobacteraceae</taxon>
        <taxon>Xanthomonas</taxon>
    </lineage>
</organism>
<dbReference type="Proteomes" id="UP000190559">
    <property type="component" value="Unassembled WGS sequence"/>
</dbReference>
<evidence type="ECO:0000313" key="1">
    <source>
        <dbReference type="EMBL" id="OOW69015.1"/>
    </source>
</evidence>
<evidence type="ECO:0000313" key="2">
    <source>
        <dbReference type="Proteomes" id="UP000190559"/>
    </source>
</evidence>
<name>A0A1T1P088_9XANT</name>
<sequence length="103" mass="11100">MKARTSRLLPSTGFLRSVLAGAIRYVLVRPSLKRRLMRALSATPGLLMAIKRLGVRFGLGGLMGPGHLAINGRASGLALQGRMTARAARIYEDLRRAMAAGDR</sequence>
<accession>A0A1T1P088</accession>
<proteinExistence type="predicted"/>